<dbReference type="AlphaFoldDB" id="A0A2T5JC50"/>
<protein>
    <recommendedName>
        <fullName evidence="3">Glycosyltransferase involved in cell wall biosynthesis</fullName>
    </recommendedName>
</protein>
<dbReference type="Proteomes" id="UP000244168">
    <property type="component" value="Unassembled WGS sequence"/>
</dbReference>
<evidence type="ECO:0000313" key="1">
    <source>
        <dbReference type="EMBL" id="PTQ99352.1"/>
    </source>
</evidence>
<evidence type="ECO:0000313" key="2">
    <source>
        <dbReference type="Proteomes" id="UP000244168"/>
    </source>
</evidence>
<gene>
    <name evidence="1" type="ORF">C8P68_102168</name>
</gene>
<keyword evidence="2" id="KW-1185">Reference proteome</keyword>
<dbReference type="SUPFAM" id="SSF53756">
    <property type="entry name" value="UDP-Glycosyltransferase/glycogen phosphorylase"/>
    <property type="match status" value="1"/>
</dbReference>
<dbReference type="Gene3D" id="3.40.50.2000">
    <property type="entry name" value="Glycogen Phosphorylase B"/>
    <property type="match status" value="2"/>
</dbReference>
<accession>A0A2T5JC50</accession>
<dbReference type="EMBL" id="QAOQ01000002">
    <property type="protein sequence ID" value="PTQ99352.1"/>
    <property type="molecule type" value="Genomic_DNA"/>
</dbReference>
<organism evidence="1 2">
    <name type="scientific">Mucilaginibacter yixingensis</name>
    <dbReference type="NCBI Taxonomy" id="1295612"/>
    <lineage>
        <taxon>Bacteria</taxon>
        <taxon>Pseudomonadati</taxon>
        <taxon>Bacteroidota</taxon>
        <taxon>Sphingobacteriia</taxon>
        <taxon>Sphingobacteriales</taxon>
        <taxon>Sphingobacteriaceae</taxon>
        <taxon>Mucilaginibacter</taxon>
    </lineage>
</organism>
<name>A0A2T5JC50_9SPHI</name>
<sequence length="384" mass="42159">MKRKICLFTAHSPQTGGGGVILRSLTAHLSELSFDWYYVAGSVAAGYEKGYLGRGIMGGAILKDIIATRKMLKQQQVPEVDAIVNALLQANCDAYWIVTHNEGLRVAAELIKRQTSRPVHVTVHDDWAGALCARSVRYKYMKRAADKLTVWVLQHAASVDVISTGMQAYYQKMCGVETIVCHRYLPADAIARHPYKASADATQLVVGHIGSIYDKKDFVSFLSMLVQFAQSKGQTAMLKMWGCHLSMGDIPGALQGNITFYPTLPEDKALPELSQCAFVYAMYPFAPALKIFGATSLPTKLTSYLQAGRPVLGHGPADSTLSSFLKDTGIGAMWNSGDQRAGFAALEAVSRISFDTDKWQRARVVYFGEKNLQVMSQFLNPQGE</sequence>
<comment type="caution">
    <text evidence="1">The sequence shown here is derived from an EMBL/GenBank/DDBJ whole genome shotgun (WGS) entry which is preliminary data.</text>
</comment>
<dbReference type="RefSeq" id="WP_107827286.1">
    <property type="nucleotide sequence ID" value="NZ_CP160205.1"/>
</dbReference>
<dbReference type="OrthoDB" id="3180470at2"/>
<proteinExistence type="predicted"/>
<evidence type="ECO:0008006" key="3">
    <source>
        <dbReference type="Google" id="ProtNLM"/>
    </source>
</evidence>
<reference evidence="1 2" key="1">
    <citation type="submission" date="2018-04" db="EMBL/GenBank/DDBJ databases">
        <title>Genomic Encyclopedia of Archaeal and Bacterial Type Strains, Phase II (KMG-II): from individual species to whole genera.</title>
        <authorList>
            <person name="Goeker M."/>
        </authorList>
    </citation>
    <scope>NUCLEOTIDE SEQUENCE [LARGE SCALE GENOMIC DNA]</scope>
    <source>
        <strain evidence="1 2">DSM 26809</strain>
    </source>
</reference>